<dbReference type="InterPro" id="IPR039104">
    <property type="entry name" value="6PGL"/>
</dbReference>
<dbReference type="NCBIfam" id="TIGR01198">
    <property type="entry name" value="pgl"/>
    <property type="match status" value="1"/>
</dbReference>
<dbReference type="EMBL" id="JALJOQ010000047">
    <property type="protein sequence ID" value="KAK9804970.1"/>
    <property type="molecule type" value="Genomic_DNA"/>
</dbReference>
<dbReference type="CDD" id="cd01400">
    <property type="entry name" value="6PGL"/>
    <property type="match status" value="1"/>
</dbReference>
<dbReference type="InterPro" id="IPR037171">
    <property type="entry name" value="NagB/RpiA_transferase-like"/>
</dbReference>
<dbReference type="Proteomes" id="UP001465755">
    <property type="component" value="Unassembled WGS sequence"/>
</dbReference>
<evidence type="ECO:0008006" key="8">
    <source>
        <dbReference type="Google" id="ProtNLM"/>
    </source>
</evidence>
<dbReference type="SUPFAM" id="SSF100950">
    <property type="entry name" value="NagB/RpiA/CoA transferase-like"/>
    <property type="match status" value="1"/>
</dbReference>
<evidence type="ECO:0000259" key="5">
    <source>
        <dbReference type="Pfam" id="PF14159"/>
    </source>
</evidence>
<dbReference type="Gene3D" id="3.40.50.1360">
    <property type="match status" value="1"/>
</dbReference>
<dbReference type="Pfam" id="PF14159">
    <property type="entry name" value="CAAD"/>
    <property type="match status" value="1"/>
</dbReference>
<reference evidence="6 7" key="1">
    <citation type="journal article" date="2024" name="Nat. Commun.">
        <title>Phylogenomics reveals the evolutionary origins of lichenization in chlorophyte algae.</title>
        <authorList>
            <person name="Puginier C."/>
            <person name="Libourel C."/>
            <person name="Otte J."/>
            <person name="Skaloud P."/>
            <person name="Haon M."/>
            <person name="Grisel S."/>
            <person name="Petersen M."/>
            <person name="Berrin J.G."/>
            <person name="Delaux P.M."/>
            <person name="Dal Grande F."/>
            <person name="Keller J."/>
        </authorList>
    </citation>
    <scope>NUCLEOTIDE SEQUENCE [LARGE SCALE GENOMIC DNA]</scope>
    <source>
        <strain evidence="6 7">SAG 2036</strain>
    </source>
</reference>
<accession>A0AAW1P3Z5</accession>
<dbReference type="Pfam" id="PF01182">
    <property type="entry name" value="Glucosamine_iso"/>
    <property type="match status" value="1"/>
</dbReference>
<comment type="caution">
    <text evidence="6">The sequence shown here is derived from an EMBL/GenBank/DDBJ whole genome shotgun (WGS) entry which is preliminary data.</text>
</comment>
<name>A0AAW1P3Z5_9CHLO</name>
<dbReference type="InterPro" id="IPR006148">
    <property type="entry name" value="Glc/Gal-6P_isomerase"/>
</dbReference>
<organism evidence="6 7">
    <name type="scientific">Symbiochloris irregularis</name>
    <dbReference type="NCBI Taxonomy" id="706552"/>
    <lineage>
        <taxon>Eukaryota</taxon>
        <taxon>Viridiplantae</taxon>
        <taxon>Chlorophyta</taxon>
        <taxon>core chlorophytes</taxon>
        <taxon>Trebouxiophyceae</taxon>
        <taxon>Trebouxiales</taxon>
        <taxon>Trebouxiaceae</taxon>
        <taxon>Symbiochloris</taxon>
    </lineage>
</organism>
<feature type="domain" description="Glucosamine/galactosamine-6-phosphate isomerase" evidence="4">
    <location>
        <begin position="54"/>
        <end position="260"/>
    </location>
</feature>
<gene>
    <name evidence="6" type="ORF">WJX73_005619</name>
</gene>
<comment type="pathway">
    <text evidence="2">Carbohydrate degradation; pentose phosphate pathway.</text>
</comment>
<dbReference type="PANTHER" id="PTHR11054:SF22">
    <property type="entry name" value="6-PHOSPHOGLUCONOLACTONASE 3, CHLOROPLASTIC"/>
    <property type="match status" value="1"/>
</dbReference>
<comment type="similarity">
    <text evidence="3">Belongs to the glucosamine/galactosamine-6-phosphate isomerase family. 6-phosphogluconolactonase subfamily.</text>
</comment>
<sequence>MGAHLMPSGAAAPLSTSKGAGLAETEHMFFYPDKDATNVSVRQFVNAELGGTGLANMVKNAAEESIKKHGAFTLVLSGGSLLKALGKLVGMKGVDYAKWHVFYADERNVPHDSDDCTHKGAHEAFLSKVAIPEQQVHKLREGLNVQDAATEYAGQLLGLDPSVLPRNSEGFPVFDLILLGVGPDGHVASLFPNRTQTSAREGWVLPIADSPKPPPERITLTMPAINSARHVAVVAFGAGKAEIVQRVLEAARLAPRSPVSAPLLPARPQTIGRPSISQSRQARDLLVARAVDKTETVDVDAIVKDLQTKWDGVENKTSVVVYAGGAVVLLWLSSSLVGAVNAVPLLPKLLELVGLGYTSWFVYRYLLFKSSREELLQDVDELKRKIAGAAQDAKKSTSSKSSGSSF</sequence>
<protein>
    <recommendedName>
        <fullName evidence="8">6-phosphogluconolactonase</fullName>
    </recommendedName>
</protein>
<dbReference type="PANTHER" id="PTHR11054">
    <property type="entry name" value="6-PHOSPHOGLUCONOLACTONASE"/>
    <property type="match status" value="1"/>
</dbReference>
<evidence type="ECO:0000256" key="3">
    <source>
        <dbReference type="ARBA" id="ARBA00010662"/>
    </source>
</evidence>
<dbReference type="GO" id="GO:0017057">
    <property type="term" value="F:6-phosphogluconolactonase activity"/>
    <property type="evidence" value="ECO:0007669"/>
    <property type="project" value="InterPro"/>
</dbReference>
<dbReference type="InterPro" id="IPR005900">
    <property type="entry name" value="6-phosphogluconolactonase_DevB"/>
</dbReference>
<evidence type="ECO:0000313" key="7">
    <source>
        <dbReference type="Proteomes" id="UP001465755"/>
    </source>
</evidence>
<evidence type="ECO:0000259" key="4">
    <source>
        <dbReference type="Pfam" id="PF01182"/>
    </source>
</evidence>
<keyword evidence="7" id="KW-1185">Reference proteome</keyword>
<dbReference type="GO" id="GO:0005975">
    <property type="term" value="P:carbohydrate metabolic process"/>
    <property type="evidence" value="ECO:0007669"/>
    <property type="project" value="InterPro"/>
</dbReference>
<feature type="domain" description="Cyanobacterial aminoacyl-tRNA synthetase CAAD" evidence="5">
    <location>
        <begin position="305"/>
        <end position="388"/>
    </location>
</feature>
<dbReference type="GO" id="GO:0006098">
    <property type="term" value="P:pentose-phosphate shunt"/>
    <property type="evidence" value="ECO:0007669"/>
    <property type="project" value="InterPro"/>
</dbReference>
<evidence type="ECO:0000313" key="6">
    <source>
        <dbReference type="EMBL" id="KAK9804970.1"/>
    </source>
</evidence>
<dbReference type="GO" id="GO:0016020">
    <property type="term" value="C:membrane"/>
    <property type="evidence" value="ECO:0007669"/>
    <property type="project" value="UniProtKB-SubCell"/>
</dbReference>
<proteinExistence type="inferred from homology"/>
<dbReference type="InterPro" id="IPR025564">
    <property type="entry name" value="CAAD_dom"/>
</dbReference>
<evidence type="ECO:0000256" key="1">
    <source>
        <dbReference type="ARBA" id="ARBA00004141"/>
    </source>
</evidence>
<evidence type="ECO:0000256" key="2">
    <source>
        <dbReference type="ARBA" id="ARBA00004959"/>
    </source>
</evidence>
<comment type="subcellular location">
    <subcellularLocation>
        <location evidence="1">Membrane</location>
        <topology evidence="1">Multi-pass membrane protein</topology>
    </subcellularLocation>
</comment>
<dbReference type="AlphaFoldDB" id="A0AAW1P3Z5"/>